<dbReference type="GO" id="GO:0032259">
    <property type="term" value="P:methylation"/>
    <property type="evidence" value="ECO:0007669"/>
    <property type="project" value="UniProtKB-KW"/>
</dbReference>
<proteinExistence type="evidence at transcript level"/>
<name>F2D049_HORVV</name>
<dbReference type="SMART" id="SM00317">
    <property type="entry name" value="SET"/>
    <property type="match status" value="1"/>
</dbReference>
<dbReference type="PROSITE" id="PS51578">
    <property type="entry name" value="SAM_MT43_SET2_2"/>
    <property type="match status" value="1"/>
</dbReference>
<evidence type="ECO:0000256" key="5">
    <source>
        <dbReference type="ARBA" id="ARBA00022679"/>
    </source>
</evidence>
<dbReference type="PROSITE" id="PS50280">
    <property type="entry name" value="SET"/>
    <property type="match status" value="1"/>
</dbReference>
<dbReference type="InterPro" id="IPR050777">
    <property type="entry name" value="SET2_Histone-Lys_MeTrsfase"/>
</dbReference>
<dbReference type="GO" id="GO:0005694">
    <property type="term" value="C:chromosome"/>
    <property type="evidence" value="ECO:0007669"/>
    <property type="project" value="UniProtKB-SubCell"/>
</dbReference>
<dbReference type="SMART" id="SM00508">
    <property type="entry name" value="PostSET"/>
    <property type="match status" value="1"/>
</dbReference>
<accession>F2D049</accession>
<comment type="subcellular location">
    <subcellularLocation>
        <location evidence="2">Chromosome</location>
    </subcellularLocation>
    <subcellularLocation>
        <location evidence="1">Nucleus</location>
    </subcellularLocation>
</comment>
<dbReference type="GO" id="GO:0005634">
    <property type="term" value="C:nucleus"/>
    <property type="evidence" value="ECO:0007669"/>
    <property type="project" value="UniProtKB-SubCell"/>
</dbReference>
<dbReference type="InterPro" id="IPR025787">
    <property type="entry name" value="Hist-Lys_N-MeTrfase_SET2_plant"/>
</dbReference>
<dbReference type="FunFam" id="2.170.270.10:FF:000043">
    <property type="entry name" value="Histone-lysine N-methyltransferase"/>
    <property type="match status" value="1"/>
</dbReference>
<feature type="domain" description="AWS" evidence="10">
    <location>
        <begin position="117"/>
        <end position="162"/>
    </location>
</feature>
<keyword evidence="4" id="KW-0489">Methyltransferase</keyword>
<reference evidence="11" key="1">
    <citation type="journal article" date="2011" name="Plant Physiol.">
        <title>Comprehensive sequence analysis of 24,783 barley full-length cDNAs derived from 12 clone libraries.</title>
        <authorList>
            <person name="Matsumoto T."/>
            <person name="Tanaka T."/>
            <person name="Sakai H."/>
            <person name="Amano N."/>
            <person name="Kanamori H."/>
            <person name="Kurita K."/>
            <person name="Kikuta A."/>
            <person name="Kamiya K."/>
            <person name="Yamamoto M."/>
            <person name="Ikawa H."/>
            <person name="Fujii N."/>
            <person name="Hori K."/>
            <person name="Itoh T."/>
            <person name="Sato K."/>
        </authorList>
    </citation>
    <scope>NUCLEOTIDE SEQUENCE</scope>
    <source>
        <tissue evidence="11">Shoot</tissue>
    </source>
</reference>
<dbReference type="PANTHER" id="PTHR22884">
    <property type="entry name" value="SET DOMAIN PROTEINS"/>
    <property type="match status" value="1"/>
</dbReference>
<protein>
    <submittedName>
        <fullName evidence="11">Predicted protein</fullName>
    </submittedName>
</protein>
<evidence type="ECO:0000259" key="8">
    <source>
        <dbReference type="PROSITE" id="PS50280"/>
    </source>
</evidence>
<dbReference type="InterPro" id="IPR006560">
    <property type="entry name" value="AWS_dom"/>
</dbReference>
<dbReference type="AlphaFoldDB" id="F2D049"/>
<evidence type="ECO:0000256" key="6">
    <source>
        <dbReference type="ARBA" id="ARBA00022691"/>
    </source>
</evidence>
<keyword evidence="5" id="KW-0808">Transferase</keyword>
<evidence type="ECO:0000259" key="9">
    <source>
        <dbReference type="PROSITE" id="PS50868"/>
    </source>
</evidence>
<dbReference type="Gene3D" id="2.170.270.10">
    <property type="entry name" value="SET domain"/>
    <property type="match status" value="1"/>
</dbReference>
<dbReference type="SUPFAM" id="SSF82199">
    <property type="entry name" value="SET domain"/>
    <property type="match status" value="1"/>
</dbReference>
<evidence type="ECO:0000256" key="3">
    <source>
        <dbReference type="ARBA" id="ARBA00022454"/>
    </source>
</evidence>
<dbReference type="InterPro" id="IPR046341">
    <property type="entry name" value="SET_dom_sf"/>
</dbReference>
<dbReference type="PROSITE" id="PS51215">
    <property type="entry name" value="AWS"/>
    <property type="match status" value="1"/>
</dbReference>
<dbReference type="InterPro" id="IPR047893">
    <property type="entry name" value="ASHR3-like_SET"/>
</dbReference>
<keyword evidence="6" id="KW-0949">S-adenosyl-L-methionine</keyword>
<dbReference type="GO" id="GO:0042054">
    <property type="term" value="F:histone methyltransferase activity"/>
    <property type="evidence" value="ECO:0007669"/>
    <property type="project" value="InterPro"/>
</dbReference>
<feature type="domain" description="Post-SET" evidence="9">
    <location>
        <begin position="285"/>
        <end position="301"/>
    </location>
</feature>
<feature type="domain" description="SET" evidence="8">
    <location>
        <begin position="162"/>
        <end position="279"/>
    </location>
</feature>
<dbReference type="InterPro" id="IPR001214">
    <property type="entry name" value="SET_dom"/>
</dbReference>
<keyword evidence="3" id="KW-0158">Chromosome</keyword>
<dbReference type="EMBL" id="AK357256">
    <property type="protein sequence ID" value="BAJ88470.1"/>
    <property type="molecule type" value="mRNA"/>
</dbReference>
<evidence type="ECO:0000259" key="10">
    <source>
        <dbReference type="PROSITE" id="PS51215"/>
    </source>
</evidence>
<sequence length="394" mass="44321">MVAWFVSKRCFFGAVDVVQFAAHTKCAPWPLIHLKDDQGSAICWRHPSNWLLQNENADLTNNIEEVFCRLPLPYVNEEFNIDSTIRNFTAIVCKPPSYTHIRRNVYLVKKKRADSSAETGCTNCKSDSVCKDDCECRGLSMSCSKSCHCSDLCSNKPFRKDKKIKIVKSEGCGWGAVALEPLEKGDFIIEYVGEVINDATCEQRLWDMKRRGDKNFYMCEISKDFTIDATFKGNTSRFLNHSCDPNCKLEKWQVEGETRVGVFASRIIEVGEPLTYDYRFVHFGEKVKCHCGAKSCQGYLGSQLKNPTQNALAAAALENKLLAQQGGCSPSRVKPETHLLPWTNCIEVPFNLRSKTKIDRLCWGRKRQRTSLLDPSSSSAGLQPSVIDAGVSIL</sequence>
<evidence type="ECO:0000256" key="7">
    <source>
        <dbReference type="ARBA" id="ARBA00023242"/>
    </source>
</evidence>
<evidence type="ECO:0000256" key="1">
    <source>
        <dbReference type="ARBA" id="ARBA00004123"/>
    </source>
</evidence>
<evidence type="ECO:0000313" key="11">
    <source>
        <dbReference type="EMBL" id="BAJ88470.1"/>
    </source>
</evidence>
<keyword evidence="7" id="KW-0539">Nucleus</keyword>
<organism evidence="11">
    <name type="scientific">Hordeum vulgare subsp. vulgare</name>
    <name type="common">Domesticated barley</name>
    <dbReference type="NCBI Taxonomy" id="112509"/>
    <lineage>
        <taxon>Eukaryota</taxon>
        <taxon>Viridiplantae</taxon>
        <taxon>Streptophyta</taxon>
        <taxon>Embryophyta</taxon>
        <taxon>Tracheophyta</taxon>
        <taxon>Spermatophyta</taxon>
        <taxon>Magnoliopsida</taxon>
        <taxon>Liliopsida</taxon>
        <taxon>Poales</taxon>
        <taxon>Poaceae</taxon>
        <taxon>BOP clade</taxon>
        <taxon>Pooideae</taxon>
        <taxon>Triticodae</taxon>
        <taxon>Triticeae</taxon>
        <taxon>Hordeinae</taxon>
        <taxon>Hordeum</taxon>
    </lineage>
</organism>
<dbReference type="Pfam" id="PF00856">
    <property type="entry name" value="SET"/>
    <property type="match status" value="1"/>
</dbReference>
<dbReference type="SMART" id="SM00570">
    <property type="entry name" value="AWS"/>
    <property type="match status" value="1"/>
</dbReference>
<evidence type="ECO:0000256" key="2">
    <source>
        <dbReference type="ARBA" id="ARBA00004286"/>
    </source>
</evidence>
<dbReference type="PROSITE" id="PS50868">
    <property type="entry name" value="POST_SET"/>
    <property type="match status" value="1"/>
</dbReference>
<evidence type="ECO:0000256" key="4">
    <source>
        <dbReference type="ARBA" id="ARBA00022603"/>
    </source>
</evidence>
<dbReference type="CDD" id="cd19175">
    <property type="entry name" value="SET_ASHR3-like"/>
    <property type="match status" value="1"/>
</dbReference>
<dbReference type="InterPro" id="IPR003616">
    <property type="entry name" value="Post-SET_dom"/>
</dbReference>